<evidence type="ECO:0000313" key="8">
    <source>
        <dbReference type="Proteomes" id="UP000028045"/>
    </source>
</evidence>
<dbReference type="Proteomes" id="UP000028045">
    <property type="component" value="Unassembled WGS sequence"/>
</dbReference>
<dbReference type="InterPro" id="IPR023209">
    <property type="entry name" value="DAO"/>
</dbReference>
<name>A0A084BCA8_STACB</name>
<evidence type="ECO:0000259" key="6">
    <source>
        <dbReference type="Pfam" id="PF01266"/>
    </source>
</evidence>
<gene>
    <name evidence="7" type="ORF">S7711_01629</name>
</gene>
<dbReference type="Gene3D" id="3.30.9.10">
    <property type="entry name" value="D-Amino Acid Oxidase, subunit A, domain 2"/>
    <property type="match status" value="1"/>
</dbReference>
<dbReference type="PANTHER" id="PTHR11530">
    <property type="entry name" value="D-AMINO ACID OXIDASE"/>
    <property type="match status" value="1"/>
</dbReference>
<evidence type="ECO:0000256" key="5">
    <source>
        <dbReference type="ARBA" id="ARBA00023002"/>
    </source>
</evidence>
<feature type="domain" description="FAD dependent oxidoreductase" evidence="6">
    <location>
        <begin position="11"/>
        <end position="359"/>
    </location>
</feature>
<evidence type="ECO:0000256" key="4">
    <source>
        <dbReference type="ARBA" id="ARBA00022827"/>
    </source>
</evidence>
<reference evidence="7 8" key="1">
    <citation type="journal article" date="2014" name="BMC Genomics">
        <title>Comparative genome sequencing reveals chemotype-specific gene clusters in the toxigenic black mold Stachybotrys.</title>
        <authorList>
            <person name="Semeiks J."/>
            <person name="Borek D."/>
            <person name="Otwinowski Z."/>
            <person name="Grishin N.V."/>
        </authorList>
    </citation>
    <scope>NUCLEOTIDE SEQUENCE [LARGE SCALE GENOMIC DNA]</scope>
    <source>
        <strain evidence="8">CBS 109288 / IBT 7711</strain>
    </source>
</reference>
<proteinExistence type="inferred from homology"/>
<dbReference type="EMBL" id="KL647400">
    <property type="protein sequence ID" value="KEY75187.1"/>
    <property type="molecule type" value="Genomic_DNA"/>
</dbReference>
<protein>
    <recommendedName>
        <fullName evidence="6">FAD dependent oxidoreductase domain-containing protein</fullName>
    </recommendedName>
</protein>
<dbReference type="InterPro" id="IPR006181">
    <property type="entry name" value="D-amino_acid_oxidase_CS"/>
</dbReference>
<dbReference type="GO" id="GO:0071949">
    <property type="term" value="F:FAD binding"/>
    <property type="evidence" value="ECO:0007669"/>
    <property type="project" value="InterPro"/>
</dbReference>
<dbReference type="PANTHER" id="PTHR11530:SF26">
    <property type="entry name" value="FAD DEPENDENT OXIDOREDUCTASE SUPERFAMILY (AFU_ORTHOLOGUE AFUA_5G13940)"/>
    <property type="match status" value="1"/>
</dbReference>
<accession>A0A084BCA8</accession>
<keyword evidence="5" id="KW-0560">Oxidoreductase</keyword>
<dbReference type="AlphaFoldDB" id="A0A084BCA8"/>
<dbReference type="SUPFAM" id="SSF51971">
    <property type="entry name" value="Nucleotide-binding domain"/>
    <property type="match status" value="1"/>
</dbReference>
<dbReference type="PIRSF" id="PIRSF000189">
    <property type="entry name" value="D-aa_oxidase"/>
    <property type="match status" value="1"/>
</dbReference>
<organism evidence="7 8">
    <name type="scientific">Stachybotrys chartarum (strain CBS 109288 / IBT 7711)</name>
    <name type="common">Toxic black mold</name>
    <name type="synonym">Stilbospora chartarum</name>
    <dbReference type="NCBI Taxonomy" id="1280523"/>
    <lineage>
        <taxon>Eukaryota</taxon>
        <taxon>Fungi</taxon>
        <taxon>Dikarya</taxon>
        <taxon>Ascomycota</taxon>
        <taxon>Pezizomycotina</taxon>
        <taxon>Sordariomycetes</taxon>
        <taxon>Hypocreomycetidae</taxon>
        <taxon>Hypocreales</taxon>
        <taxon>Stachybotryaceae</taxon>
        <taxon>Stachybotrys</taxon>
    </lineage>
</organism>
<dbReference type="GO" id="GO:0019478">
    <property type="term" value="P:D-amino acid catabolic process"/>
    <property type="evidence" value="ECO:0007669"/>
    <property type="project" value="TreeGrafter"/>
</dbReference>
<keyword evidence="4" id="KW-0274">FAD</keyword>
<dbReference type="PROSITE" id="PS00677">
    <property type="entry name" value="DAO"/>
    <property type="match status" value="1"/>
</dbReference>
<evidence type="ECO:0000256" key="3">
    <source>
        <dbReference type="ARBA" id="ARBA00022630"/>
    </source>
</evidence>
<keyword evidence="8" id="KW-1185">Reference proteome</keyword>
<evidence type="ECO:0000313" key="7">
    <source>
        <dbReference type="EMBL" id="KEY75187.1"/>
    </source>
</evidence>
<comment type="cofactor">
    <cofactor evidence="1">
        <name>FAD</name>
        <dbReference type="ChEBI" id="CHEBI:57692"/>
    </cofactor>
</comment>
<dbReference type="Pfam" id="PF01266">
    <property type="entry name" value="DAO"/>
    <property type="match status" value="1"/>
</dbReference>
<dbReference type="GO" id="GO:0005737">
    <property type="term" value="C:cytoplasm"/>
    <property type="evidence" value="ECO:0007669"/>
    <property type="project" value="TreeGrafter"/>
</dbReference>
<dbReference type="OrthoDB" id="2015447at2759"/>
<dbReference type="GO" id="GO:0003884">
    <property type="term" value="F:D-amino-acid oxidase activity"/>
    <property type="evidence" value="ECO:0007669"/>
    <property type="project" value="InterPro"/>
</dbReference>
<evidence type="ECO:0000256" key="1">
    <source>
        <dbReference type="ARBA" id="ARBA00001974"/>
    </source>
</evidence>
<dbReference type="SUPFAM" id="SSF54373">
    <property type="entry name" value="FAD-linked reductases, C-terminal domain"/>
    <property type="match status" value="1"/>
</dbReference>
<comment type="similarity">
    <text evidence="2">Belongs to the DAMOX/DASOX family.</text>
</comment>
<dbReference type="InterPro" id="IPR006076">
    <property type="entry name" value="FAD-dep_OxRdtase"/>
</dbReference>
<dbReference type="HOGENOM" id="CLU_034311_2_0_1"/>
<evidence type="ECO:0000256" key="2">
    <source>
        <dbReference type="ARBA" id="ARBA00006730"/>
    </source>
</evidence>
<dbReference type="Gene3D" id="3.40.50.720">
    <property type="entry name" value="NAD(P)-binding Rossmann-like Domain"/>
    <property type="match status" value="1"/>
</dbReference>
<sequence>MSATRVSPPTVVVIGAGVVGLTCGLQLQHLVQDVPLQNRPVILLVARDWPSSTPGASSVDYASMWAGAHVRPIPATTPQLQREARWLKHTVAEFARQVETEPWLGVTRTPGVEYLEAPDAGYAAQTKESFDEETGLPGYRRLGEDELPRGVVLGYEYGTFCVNAPLYCASLLRKFVLQGGKTLTKELKSEWEAYAVRPNVRLVVNASGTGFGDAKCFPTRGQTVITDFTSATKTVTRQDKDGSWSFIIPRFFDGGTIVGGTKEPNDWRTEPSDHTRQRLLAAGQKLGRYAGDASLWTETSGVGVIADVVGRRPTRHGGMRVEVEEGEVGEWIGHVVHAYGAGGRGYEISWGVAREVVELAKPFLMGETGTKAKL</sequence>
<keyword evidence="3" id="KW-0285">Flavoprotein</keyword>